<dbReference type="RefSeq" id="WP_380082681.1">
    <property type="nucleotide sequence ID" value="NZ_JBHSWD010000001.1"/>
</dbReference>
<sequence>MSRELDALVLARNALKAALGSVPVLIRGDPDPPSAPEVVILDLIADTARGTYGLDVSDRLVQVSVYTTSNTTYTATMAKALNLLEHSRTALRGAGFRYRQARPAITTPGEYGFTADFDI</sequence>
<name>A0ABW1YBI8_9DEIO</name>
<evidence type="ECO:0000313" key="2">
    <source>
        <dbReference type="Proteomes" id="UP001596297"/>
    </source>
</evidence>
<comment type="caution">
    <text evidence="1">The sequence shown here is derived from an EMBL/GenBank/DDBJ whole genome shotgun (WGS) entry which is preliminary data.</text>
</comment>
<proteinExistence type="predicted"/>
<dbReference type="EMBL" id="JBHSWD010000001">
    <property type="protein sequence ID" value="MFC6591675.1"/>
    <property type="molecule type" value="Genomic_DNA"/>
</dbReference>
<protein>
    <recommendedName>
        <fullName evidence="3">DUF3168 domain-containing protein</fullName>
    </recommendedName>
</protein>
<accession>A0ABW1YBI8</accession>
<dbReference type="Proteomes" id="UP001596297">
    <property type="component" value="Unassembled WGS sequence"/>
</dbReference>
<organism evidence="1 2">
    <name type="scientific">Deinococcus lacus</name>
    <dbReference type="NCBI Taxonomy" id="392561"/>
    <lineage>
        <taxon>Bacteria</taxon>
        <taxon>Thermotogati</taxon>
        <taxon>Deinococcota</taxon>
        <taxon>Deinococci</taxon>
        <taxon>Deinococcales</taxon>
        <taxon>Deinococcaceae</taxon>
        <taxon>Deinococcus</taxon>
    </lineage>
</organism>
<reference evidence="2" key="1">
    <citation type="journal article" date="2019" name="Int. J. Syst. Evol. Microbiol.">
        <title>The Global Catalogue of Microorganisms (GCM) 10K type strain sequencing project: providing services to taxonomists for standard genome sequencing and annotation.</title>
        <authorList>
            <consortium name="The Broad Institute Genomics Platform"/>
            <consortium name="The Broad Institute Genome Sequencing Center for Infectious Disease"/>
            <person name="Wu L."/>
            <person name="Ma J."/>
        </authorList>
    </citation>
    <scope>NUCLEOTIDE SEQUENCE [LARGE SCALE GENOMIC DNA]</scope>
    <source>
        <strain evidence="2">CGMCC 1.15772</strain>
    </source>
</reference>
<gene>
    <name evidence="1" type="ORF">ACFP81_06395</name>
</gene>
<evidence type="ECO:0008006" key="3">
    <source>
        <dbReference type="Google" id="ProtNLM"/>
    </source>
</evidence>
<keyword evidence="2" id="KW-1185">Reference proteome</keyword>
<evidence type="ECO:0000313" key="1">
    <source>
        <dbReference type="EMBL" id="MFC6591675.1"/>
    </source>
</evidence>